<keyword evidence="4" id="KW-1003">Cell membrane</keyword>
<evidence type="ECO:0000256" key="7">
    <source>
        <dbReference type="ARBA" id="ARBA00022989"/>
    </source>
</evidence>
<feature type="transmembrane region" description="Helical" evidence="9">
    <location>
        <begin position="82"/>
        <end position="102"/>
    </location>
</feature>
<dbReference type="InterPro" id="IPR050367">
    <property type="entry name" value="APC_superfamily"/>
</dbReference>
<dbReference type="InterPro" id="IPR004754">
    <property type="entry name" value="Amino_acid_antiprt"/>
</dbReference>
<evidence type="ECO:0000256" key="9">
    <source>
        <dbReference type="SAM" id="Phobius"/>
    </source>
</evidence>
<dbReference type="Pfam" id="PF13520">
    <property type="entry name" value="AA_permease_2"/>
    <property type="match status" value="1"/>
</dbReference>
<keyword evidence="7 9" id="KW-1133">Transmembrane helix</keyword>
<feature type="transmembrane region" description="Helical" evidence="9">
    <location>
        <begin position="237"/>
        <end position="259"/>
    </location>
</feature>
<comment type="subcellular location">
    <subcellularLocation>
        <location evidence="1">Cell membrane</location>
        <topology evidence="1">Multi-pass membrane protein</topology>
    </subcellularLocation>
</comment>
<dbReference type="Proteomes" id="UP001164963">
    <property type="component" value="Chromosome"/>
</dbReference>
<feature type="transmembrane region" description="Helical" evidence="9">
    <location>
        <begin position="367"/>
        <end position="386"/>
    </location>
</feature>
<evidence type="ECO:0000256" key="5">
    <source>
        <dbReference type="ARBA" id="ARBA00022692"/>
    </source>
</evidence>
<protein>
    <submittedName>
        <fullName evidence="10">Basic amino acid/polyamine antiporter</fullName>
    </submittedName>
</protein>
<evidence type="ECO:0000256" key="2">
    <source>
        <dbReference type="ARBA" id="ARBA00008220"/>
    </source>
</evidence>
<keyword evidence="3" id="KW-0813">Transport</keyword>
<comment type="similarity">
    <text evidence="2">Belongs to the amino acid-polyamine-organocation (APC) superfamily. Basic amino acid/polyamine antiporter (APA) (TC 2.A.3.2) family.</text>
</comment>
<feature type="transmembrane region" description="Helical" evidence="9">
    <location>
        <begin position="335"/>
        <end position="355"/>
    </location>
</feature>
<dbReference type="RefSeq" id="WP_265544622.1">
    <property type="nucleotide sequence ID" value="NZ_CP098740.1"/>
</dbReference>
<keyword evidence="5 9" id="KW-0812">Transmembrane</keyword>
<organism evidence="10 11">
    <name type="scientific">Streptomyces drozdowiczii</name>
    <dbReference type="NCBI Taxonomy" id="202862"/>
    <lineage>
        <taxon>Bacteria</taxon>
        <taxon>Bacillati</taxon>
        <taxon>Actinomycetota</taxon>
        <taxon>Actinomycetes</taxon>
        <taxon>Kitasatosporales</taxon>
        <taxon>Streptomycetaceae</taxon>
        <taxon>Streptomyces</taxon>
    </lineage>
</organism>
<dbReference type="PANTHER" id="PTHR42770">
    <property type="entry name" value="AMINO ACID TRANSPORTER-RELATED"/>
    <property type="match status" value="1"/>
</dbReference>
<keyword evidence="8 9" id="KW-0472">Membrane</keyword>
<feature type="transmembrane region" description="Helical" evidence="9">
    <location>
        <begin position="206"/>
        <end position="225"/>
    </location>
</feature>
<sequence length="478" mass="50921">MSAVTEEQPHTAKLSLMTLSALVVGSMVGAGVFSLPRRFAAETGVAGALIAWTIAGTGMLMLAFAFQFLAVRRPDLDAGVYAYAKAGFGEYLGFFSAFGYWASACVGNVTYWVLIMSTIGTIWPALGDGDTVLAAVLSSIGLWGFFLLIRRGVKEAAAINRIVTVAKVVPILVFVVLALFYLDTGVFADNWGGADYAGSLFDQVRGTMLATVFVFLGVEGASVYSRHAKRRKDVGRATVLGFLSVFAVFASVTIVSYGIMPMREIAELRQPSMAGVLEHAVGTWGTAFVSVGLIVSVLGAYLAWTLMAAEVLYVAAQDHDMPRFLRRATADDVPVPALVMTTVLVQVVLVVTLLSDDAFNFALDMTSALTLIPFLLAAAFALKISLTPDPLAQGRTTGRDLVVAVLATVYTAFLLYAAGLRFVLLSFIVYAPATILFVMARREQGRRPFSPRELLICAVSVAGAVMGVIALAAGWISL</sequence>
<dbReference type="InterPro" id="IPR002293">
    <property type="entry name" value="AA/rel_permease1"/>
</dbReference>
<feature type="transmembrane region" description="Helical" evidence="9">
    <location>
        <begin position="12"/>
        <end position="33"/>
    </location>
</feature>
<dbReference type="PANTHER" id="PTHR42770:SF4">
    <property type="entry name" value="ARGININE_ORNITHINE ANTIPORTER-RELATED"/>
    <property type="match status" value="1"/>
</dbReference>
<name>A0ABY6PW03_9ACTN</name>
<evidence type="ECO:0000256" key="8">
    <source>
        <dbReference type="ARBA" id="ARBA00023136"/>
    </source>
</evidence>
<feature type="transmembrane region" description="Helical" evidence="9">
    <location>
        <begin position="422"/>
        <end position="442"/>
    </location>
</feature>
<feature type="transmembrane region" description="Helical" evidence="9">
    <location>
        <begin position="162"/>
        <end position="182"/>
    </location>
</feature>
<evidence type="ECO:0000256" key="3">
    <source>
        <dbReference type="ARBA" id="ARBA00022448"/>
    </source>
</evidence>
<keyword evidence="6" id="KW-0029">Amino-acid transport</keyword>
<dbReference type="EMBL" id="CP098740">
    <property type="protein sequence ID" value="UZK56514.1"/>
    <property type="molecule type" value="Genomic_DNA"/>
</dbReference>
<feature type="transmembrane region" description="Helical" evidence="9">
    <location>
        <begin position="132"/>
        <end position="150"/>
    </location>
</feature>
<feature type="transmembrane region" description="Helical" evidence="9">
    <location>
        <begin position="287"/>
        <end position="314"/>
    </location>
</feature>
<gene>
    <name evidence="10" type="ORF">NEH16_22680</name>
</gene>
<evidence type="ECO:0000256" key="1">
    <source>
        <dbReference type="ARBA" id="ARBA00004651"/>
    </source>
</evidence>
<evidence type="ECO:0000256" key="4">
    <source>
        <dbReference type="ARBA" id="ARBA00022475"/>
    </source>
</evidence>
<accession>A0ABY6PW03</accession>
<proteinExistence type="inferred from homology"/>
<dbReference type="NCBIfam" id="TIGR00905">
    <property type="entry name" value="2A0302"/>
    <property type="match status" value="1"/>
</dbReference>
<evidence type="ECO:0000313" key="11">
    <source>
        <dbReference type="Proteomes" id="UP001164963"/>
    </source>
</evidence>
<dbReference type="PIRSF" id="PIRSF006060">
    <property type="entry name" value="AA_transporter"/>
    <property type="match status" value="1"/>
</dbReference>
<feature type="transmembrane region" description="Helical" evidence="9">
    <location>
        <begin position="454"/>
        <end position="476"/>
    </location>
</feature>
<feature type="transmembrane region" description="Helical" evidence="9">
    <location>
        <begin position="45"/>
        <end position="70"/>
    </location>
</feature>
<keyword evidence="11" id="KW-1185">Reference proteome</keyword>
<feature type="transmembrane region" description="Helical" evidence="9">
    <location>
        <begin position="109"/>
        <end position="126"/>
    </location>
</feature>
<dbReference type="Gene3D" id="1.20.1740.10">
    <property type="entry name" value="Amino acid/polyamine transporter I"/>
    <property type="match status" value="1"/>
</dbReference>
<evidence type="ECO:0000313" key="10">
    <source>
        <dbReference type="EMBL" id="UZK56514.1"/>
    </source>
</evidence>
<reference evidence="10" key="1">
    <citation type="journal article" date="2022" name="Front. Microbiol.">
        <title>Mirubactin C rescues the lethal effect of cell wall biosynthesis mutations in Bacillus subtilis.</title>
        <authorList>
            <person name="Kepplinger B."/>
            <person name="Wen X."/>
            <person name="Tyler A.R."/>
            <person name="Kim B.Y."/>
            <person name="Brown J."/>
            <person name="Banks P."/>
            <person name="Dashti Y."/>
            <person name="Mackenzie E.S."/>
            <person name="Wills C."/>
            <person name="Kawai Y."/>
            <person name="Waldron K.J."/>
            <person name="Allenby N.E.E."/>
            <person name="Wu L.J."/>
            <person name="Hall M.J."/>
            <person name="Errington J."/>
        </authorList>
    </citation>
    <scope>NUCLEOTIDE SEQUENCE</scope>
    <source>
        <strain evidence="10">MDA8-470</strain>
    </source>
</reference>
<evidence type="ECO:0000256" key="6">
    <source>
        <dbReference type="ARBA" id="ARBA00022970"/>
    </source>
</evidence>
<feature type="transmembrane region" description="Helical" evidence="9">
    <location>
        <begin position="398"/>
        <end position="416"/>
    </location>
</feature>